<dbReference type="RefSeq" id="WP_002442971.1">
    <property type="nucleotide sequence ID" value="NC_017910.1"/>
</dbReference>
<evidence type="ECO:0000313" key="2">
    <source>
        <dbReference type="Proteomes" id="UP000001955"/>
    </source>
</evidence>
<sequence>MNFKYSETSSGWVIKSGFEPVGGRYDTKESAVLALNLLTRGEMDQLWMGICGHLEPGFDDSVVISANDIQNFIQEREAISPDNL</sequence>
<name>I2BBY8_SHIBC</name>
<dbReference type="Proteomes" id="UP000001955">
    <property type="component" value="Chromosome"/>
</dbReference>
<dbReference type="AlphaFoldDB" id="I2BBY8"/>
<keyword evidence="2" id="KW-1185">Reference proteome</keyword>
<accession>K6W3C6</accession>
<proteinExistence type="predicted"/>
<dbReference type="EMBL" id="CP001560">
    <property type="protein sequence ID" value="AFJ48042.1"/>
    <property type="molecule type" value="Genomic_DNA"/>
</dbReference>
<dbReference type="HOGENOM" id="CLU_2525707_0_0_6"/>
<evidence type="ECO:0000313" key="1">
    <source>
        <dbReference type="EMBL" id="AFJ48042.1"/>
    </source>
</evidence>
<dbReference type="STRING" id="630626.EBL_c29720"/>
<dbReference type="KEGG" id="ebt:EBL_c29720"/>
<gene>
    <name evidence="1" type="ordered locus">EBL_c29720</name>
</gene>
<accession>I2BBY8</accession>
<organism evidence="1 2">
    <name type="scientific">Shimwellia blattae (strain ATCC 29907 / DSM 4481 / JCM 1650 / NBRC 105725 / CDC 9005-74)</name>
    <name type="common">Escherichia blattae</name>
    <dbReference type="NCBI Taxonomy" id="630626"/>
    <lineage>
        <taxon>Bacteria</taxon>
        <taxon>Pseudomonadati</taxon>
        <taxon>Pseudomonadota</taxon>
        <taxon>Gammaproteobacteria</taxon>
        <taxon>Enterobacterales</taxon>
        <taxon>Enterobacteriaceae</taxon>
        <taxon>Shimwellia</taxon>
    </lineage>
</organism>
<protein>
    <submittedName>
        <fullName evidence="1">Uncharacterized protein</fullName>
    </submittedName>
</protein>
<reference evidence="1 2" key="1">
    <citation type="journal article" date="2012" name="J. Bacteriol.">
        <title>Complete genome sequence of the B12-producing Shimwellia blattae strain DSM 4481, isolated from a cockroach.</title>
        <authorList>
            <person name="Brzuszkiewicz E."/>
            <person name="Waschkowitz T."/>
            <person name="Wiezer A."/>
            <person name="Daniel R."/>
        </authorList>
    </citation>
    <scope>NUCLEOTIDE SEQUENCE [LARGE SCALE GENOMIC DNA]</scope>
    <source>
        <strain evidence="2">ATCC 29907 / DSM 4481 / JCM 1650 / NBRC 105725 / CDC 9005-74</strain>
    </source>
</reference>